<evidence type="ECO:0000259" key="1">
    <source>
        <dbReference type="Pfam" id="PF13460"/>
    </source>
</evidence>
<name>A0A0U5JJD9_LIMRT</name>
<dbReference type="EMBL" id="LN887302">
    <property type="protein sequence ID" value="CUR37985.1"/>
    <property type="molecule type" value="Genomic_DNA"/>
</dbReference>
<reference evidence="2" key="1">
    <citation type="submission" date="2015-10" db="EMBL/GenBank/DDBJ databases">
        <authorList>
            <person name="Gilbert D.G."/>
        </authorList>
    </citation>
    <scope>NUCLEOTIDE SEQUENCE</scope>
    <source>
        <strain evidence="2">Pg-3b</strain>
    </source>
</reference>
<accession>A0A0U5JJD9</accession>
<dbReference type="GO" id="GO:0042602">
    <property type="term" value="F:riboflavin reductase (NADPH) activity"/>
    <property type="evidence" value="ECO:0007669"/>
    <property type="project" value="TreeGrafter"/>
</dbReference>
<feature type="domain" description="NAD(P)-binding" evidence="1">
    <location>
        <begin position="17"/>
        <end position="193"/>
    </location>
</feature>
<proteinExistence type="predicted"/>
<dbReference type="PANTHER" id="PTHR43355">
    <property type="entry name" value="FLAVIN REDUCTASE (NADPH)"/>
    <property type="match status" value="1"/>
</dbReference>
<evidence type="ECO:0000313" key="3">
    <source>
        <dbReference type="EMBL" id="OPG87666.1"/>
    </source>
</evidence>
<reference evidence="3 4" key="2">
    <citation type="submission" date="2017-03" db="EMBL/GenBank/DDBJ databases">
        <title>Antibiotic resistance of probiotic microorganisms.</title>
        <authorList>
            <person name="Sanudo A.I."/>
            <person name="Olivares M."/>
            <person name="Banuelos O."/>
        </authorList>
    </citation>
    <scope>NUCLEOTIDE SEQUENCE [LARGE SCALE GENOMIC DNA]</scope>
    <source>
        <strain evidence="3 4">CECT8605</strain>
    </source>
</reference>
<dbReference type="InterPro" id="IPR016040">
    <property type="entry name" value="NAD(P)-bd_dom"/>
</dbReference>
<dbReference type="PANTHER" id="PTHR43355:SF2">
    <property type="entry name" value="FLAVIN REDUCTASE (NADPH)"/>
    <property type="match status" value="1"/>
</dbReference>
<dbReference type="EMBL" id="MWVS01000115">
    <property type="protein sequence ID" value="OPG87666.1"/>
    <property type="molecule type" value="Genomic_DNA"/>
</dbReference>
<protein>
    <submittedName>
        <fullName evidence="3">NAD(P)-dependent oxidoreductase</fullName>
    </submittedName>
    <submittedName>
        <fullName evidence="2">Oxidoreductase (Putative)</fullName>
    </submittedName>
</protein>
<dbReference type="SUPFAM" id="SSF51735">
    <property type="entry name" value="NAD(P)-binding Rossmann-fold domains"/>
    <property type="match status" value="1"/>
</dbReference>
<dbReference type="InterPro" id="IPR036291">
    <property type="entry name" value="NAD(P)-bd_dom_sf"/>
</dbReference>
<evidence type="ECO:0000313" key="4">
    <source>
        <dbReference type="Proteomes" id="UP000189795"/>
    </source>
</evidence>
<dbReference type="Gene3D" id="3.40.50.720">
    <property type="entry name" value="NAD(P)-binding Rossmann-like Domain"/>
    <property type="match status" value="1"/>
</dbReference>
<dbReference type="Proteomes" id="UP000189795">
    <property type="component" value="Unassembled WGS sequence"/>
</dbReference>
<dbReference type="Pfam" id="PF13460">
    <property type="entry name" value="NAD_binding_10"/>
    <property type="match status" value="1"/>
</dbReference>
<dbReference type="InterPro" id="IPR051606">
    <property type="entry name" value="Polyketide_Oxido-like"/>
</dbReference>
<evidence type="ECO:0000313" key="2">
    <source>
        <dbReference type="EMBL" id="CUR37985.1"/>
    </source>
</evidence>
<dbReference type="AlphaFoldDB" id="A0A0U5JJD9"/>
<dbReference type="OrthoDB" id="9803892at2"/>
<dbReference type="GO" id="GO:0004074">
    <property type="term" value="F:biliverdin reductase [NAD(P)H] activity"/>
    <property type="evidence" value="ECO:0007669"/>
    <property type="project" value="TreeGrafter"/>
</dbReference>
<gene>
    <name evidence="3" type="ORF">B5D07_09765</name>
    <name evidence="2" type="ORF">LRLP16767_LRPG3B_01784</name>
</gene>
<sequence>MAERDRGVGMKNVLIIGATGTLGSAVRQKLLKESNHHLTLFARSADQLDPNPQEQIIAGNVMNDADLDSAVKNQDAIFVALSGPLGVYAEKIIAAMKRQKVARLIFITSMGIYNEIPNSIGVGGNLEYNPVLRPYRDAADKIEATDLDYTIIRPGKFMRGPVDYEITHKGEPFGGKYVTISSIADLVLKLIANEHLYCQESVGINTPA</sequence>
<organism evidence="2">
    <name type="scientific">Limosilactobacillus reuteri</name>
    <name type="common">Lactobacillus reuteri</name>
    <dbReference type="NCBI Taxonomy" id="1598"/>
    <lineage>
        <taxon>Bacteria</taxon>
        <taxon>Bacillati</taxon>
        <taxon>Bacillota</taxon>
        <taxon>Bacilli</taxon>
        <taxon>Lactobacillales</taxon>
        <taxon>Lactobacillaceae</taxon>
        <taxon>Limosilactobacillus</taxon>
    </lineage>
</organism>